<dbReference type="OrthoDB" id="8181742at2759"/>
<keyword evidence="1" id="KW-1185">Reference proteome</keyword>
<dbReference type="KEGG" id="dhe:111594292"/>
<evidence type="ECO:0000313" key="2">
    <source>
        <dbReference type="RefSeq" id="XP_023163301.1"/>
    </source>
</evidence>
<dbReference type="RefSeq" id="XP_023163301.1">
    <property type="nucleotide sequence ID" value="XM_023307533.2"/>
</dbReference>
<organism evidence="1 2">
    <name type="scientific">Drosophila hydei</name>
    <name type="common">Fruit fly</name>
    <dbReference type="NCBI Taxonomy" id="7224"/>
    <lineage>
        <taxon>Eukaryota</taxon>
        <taxon>Metazoa</taxon>
        <taxon>Ecdysozoa</taxon>
        <taxon>Arthropoda</taxon>
        <taxon>Hexapoda</taxon>
        <taxon>Insecta</taxon>
        <taxon>Pterygota</taxon>
        <taxon>Neoptera</taxon>
        <taxon>Endopterygota</taxon>
        <taxon>Diptera</taxon>
        <taxon>Brachycera</taxon>
        <taxon>Muscomorpha</taxon>
        <taxon>Ephydroidea</taxon>
        <taxon>Drosophilidae</taxon>
        <taxon>Drosophila</taxon>
    </lineage>
</organism>
<protein>
    <submittedName>
        <fullName evidence="2">Uncharacterized protein LOC111594292</fullName>
    </submittedName>
</protein>
<name>A0A6J1LD98_DROHY</name>
<accession>A0A6J1LD98</accession>
<reference evidence="2" key="1">
    <citation type="submission" date="2025-08" db="UniProtKB">
        <authorList>
            <consortium name="RefSeq"/>
        </authorList>
    </citation>
    <scope>IDENTIFICATION</scope>
    <source>
        <strain evidence="2">15085-1641.00</strain>
        <tissue evidence="2">Whole body</tissue>
    </source>
</reference>
<dbReference type="OMA" id="YDKLHKP"/>
<sequence length="137" mass="16309">MEQEKIPEADMWCVSKNARKHRRVVLDFIPNIALPIVDYADVDRIDSFYLESQEYRDYYRDPYDKLHKPLKFIYLQGKCGVKPDTSVEQLRQPNIWAPKRVPPVLPVEYQSYLNLGFNIEEIMKGRHSNQSCNVYKR</sequence>
<proteinExistence type="predicted"/>
<dbReference type="Proteomes" id="UP000504633">
    <property type="component" value="Unplaced"/>
</dbReference>
<dbReference type="AlphaFoldDB" id="A0A6J1LD98"/>
<gene>
    <name evidence="2" type="primary">LOC111594292</name>
</gene>
<dbReference type="GeneID" id="111594292"/>
<evidence type="ECO:0000313" key="1">
    <source>
        <dbReference type="Proteomes" id="UP000504633"/>
    </source>
</evidence>